<dbReference type="HOGENOM" id="CLU_008287_18_2_6"/>
<evidence type="ECO:0000256" key="9">
    <source>
        <dbReference type="ARBA" id="ARBA00023170"/>
    </source>
</evidence>
<evidence type="ECO:0000256" key="2">
    <source>
        <dbReference type="ARBA" id="ARBA00008143"/>
    </source>
</evidence>
<evidence type="ECO:0000256" key="4">
    <source>
        <dbReference type="ARBA" id="ARBA00022452"/>
    </source>
</evidence>
<dbReference type="GO" id="GO:0009279">
    <property type="term" value="C:cell outer membrane"/>
    <property type="evidence" value="ECO:0007669"/>
    <property type="project" value="UniProtKB-SubCell"/>
</dbReference>
<feature type="domain" description="TonB-dependent receptor-like beta-barrel" evidence="13">
    <location>
        <begin position="267"/>
        <end position="633"/>
    </location>
</feature>
<gene>
    <name evidence="15" type="ORF">Metal_1148</name>
</gene>
<dbReference type="Pfam" id="PF00593">
    <property type="entry name" value="TonB_dep_Rec_b-barrel"/>
    <property type="match status" value="1"/>
</dbReference>
<keyword evidence="9 15" id="KW-0675">Receptor</keyword>
<dbReference type="CDD" id="cd01347">
    <property type="entry name" value="ligand_gated_channel"/>
    <property type="match status" value="1"/>
</dbReference>
<keyword evidence="8 11" id="KW-0472">Membrane</keyword>
<keyword evidence="16" id="KW-1185">Reference proteome</keyword>
<evidence type="ECO:0000256" key="10">
    <source>
        <dbReference type="ARBA" id="ARBA00023237"/>
    </source>
</evidence>
<evidence type="ECO:0000313" key="16">
    <source>
        <dbReference type="Proteomes" id="UP000005090"/>
    </source>
</evidence>
<dbReference type="PANTHER" id="PTHR30069:SF29">
    <property type="entry name" value="HEMOGLOBIN AND HEMOGLOBIN-HAPTOGLOBIN-BINDING PROTEIN 1-RELATED"/>
    <property type="match status" value="1"/>
</dbReference>
<dbReference type="AlphaFoldDB" id="H8GHX7"/>
<keyword evidence="4 11" id="KW-1134">Transmembrane beta strand</keyword>
<dbReference type="InterPro" id="IPR000531">
    <property type="entry name" value="Beta-barrel_TonB"/>
</dbReference>
<protein>
    <submittedName>
        <fullName evidence="15">Outer membrane cobalamin receptor protein</fullName>
    </submittedName>
</protein>
<evidence type="ECO:0000256" key="6">
    <source>
        <dbReference type="ARBA" id="ARBA00022729"/>
    </source>
</evidence>
<evidence type="ECO:0000256" key="3">
    <source>
        <dbReference type="ARBA" id="ARBA00022448"/>
    </source>
</evidence>
<organism evidence="15 16">
    <name type="scientific">Methylomicrobium album BG8</name>
    <dbReference type="NCBI Taxonomy" id="686340"/>
    <lineage>
        <taxon>Bacteria</taxon>
        <taxon>Pseudomonadati</taxon>
        <taxon>Pseudomonadota</taxon>
        <taxon>Gammaproteobacteria</taxon>
        <taxon>Methylococcales</taxon>
        <taxon>Methylococcaceae</taxon>
        <taxon>Methylomicrobium</taxon>
    </lineage>
</organism>
<dbReference type="Gene3D" id="2.170.130.10">
    <property type="entry name" value="TonB-dependent receptor, plug domain"/>
    <property type="match status" value="1"/>
</dbReference>
<dbReference type="Proteomes" id="UP000005090">
    <property type="component" value="Chromosome"/>
</dbReference>
<keyword evidence="6" id="KW-0732">Signal</keyword>
<feature type="domain" description="TonB-dependent receptor plug" evidence="14">
    <location>
        <begin position="72"/>
        <end position="168"/>
    </location>
</feature>
<comment type="subcellular location">
    <subcellularLocation>
        <location evidence="1 11">Cell outer membrane</location>
        <topology evidence="1 11">Multi-pass membrane protein</topology>
    </subcellularLocation>
</comment>
<dbReference type="RefSeq" id="WP_005370443.1">
    <property type="nucleotide sequence ID" value="NZ_CM001475.1"/>
</dbReference>
<keyword evidence="7 12" id="KW-0798">TonB box</keyword>
<evidence type="ECO:0000256" key="8">
    <source>
        <dbReference type="ARBA" id="ARBA00023136"/>
    </source>
</evidence>
<evidence type="ECO:0000256" key="7">
    <source>
        <dbReference type="ARBA" id="ARBA00023077"/>
    </source>
</evidence>
<sequence length="659" mass="72429">MQKCDPGKVYPALELFNVKDLWRVLAFPPVFIICSAVAAEAEEVILPEITVTTSGDFADEAQDAGFTEKTGTTHLTQEDLAIAQERTVDETLRGLPGIGVTKGGTFGLGLLHVRGVGGQGLVFLDGMPVPDSLPGVVNLNALLPDGQDRIEIKRGFNPASRTFGSLGGSIDLTSRTAKDDSADLRVEGGTFGFLKETARGNLAGKKARLAVTVTRADAFDGAYHAQKSNNNPERDPYHANQVLMKAGLDLSDAVAWEGSMLYRDAWNAWDGYGIRKGMFAMADEKDSFFAEESWIAQNTLTAHINADWDMRLQLGYIHTDNQAKVMGITPGYTTDLYLARWENNQRLWHGKGGDVIRLVWGAEGRHEWAEAPTFGPPPALAPGASFAESRNQQAGFLETRFAYGKLSGDMGVRYESYDRFQSHALVHAALAWQVQDTLKLRANGGNGFRIPSYAERLFPLLGNPQLKPERGAGGDLGLEWQALSNLRFNLTGFYTRHDNLIVVSWEPQPTAQLPCIGECIGNVANASIAGLETSAELVFNPQWRGGAAYTYNDGRNLDNGRRLPFQAKDSVRVWGEWRAPNLPLTLWAEGIYRSLSQNDLGNTLDVDDAFHLNVHVNYRVMPRLDLYVRGENINNDKTPDIYSFDHAGAAVYGGLSYRL</sequence>
<keyword evidence="3 11" id="KW-0813">Transport</keyword>
<dbReference type="InterPro" id="IPR036942">
    <property type="entry name" value="Beta-barrel_TonB_sf"/>
</dbReference>
<dbReference type="eggNOG" id="COG4206">
    <property type="taxonomic scope" value="Bacteria"/>
</dbReference>
<dbReference type="Pfam" id="PF07715">
    <property type="entry name" value="Plug"/>
    <property type="match status" value="1"/>
</dbReference>
<evidence type="ECO:0000256" key="5">
    <source>
        <dbReference type="ARBA" id="ARBA00022692"/>
    </source>
</evidence>
<reference evidence="15 16" key="1">
    <citation type="journal article" date="2013" name="Genome Announc.">
        <title>Genome Sequence of the Obligate Gammaproteobacterial Methanotroph Methylomicrobium album Strain BG8.</title>
        <authorList>
            <person name="Kits K.D."/>
            <person name="Kalyuzhnaya M.G."/>
            <person name="Klotz M.G."/>
            <person name="Jetten M.S."/>
            <person name="Op den Camp H.J."/>
            <person name="Vuilleumier S."/>
            <person name="Bringel F."/>
            <person name="Dispirito A.A."/>
            <person name="Murrell J.C."/>
            <person name="Bruce D."/>
            <person name="Cheng J.F."/>
            <person name="Copeland A."/>
            <person name="Goodwin L."/>
            <person name="Hauser L."/>
            <person name="Lajus A."/>
            <person name="Land M.L."/>
            <person name="Lapidus A."/>
            <person name="Lucas S."/>
            <person name="Medigue C."/>
            <person name="Pitluck S."/>
            <person name="Woyke T."/>
            <person name="Zeytun A."/>
            <person name="Stein L.Y."/>
        </authorList>
    </citation>
    <scope>NUCLEOTIDE SEQUENCE [LARGE SCALE GENOMIC DNA]</scope>
    <source>
        <strain evidence="15 16">BG8</strain>
    </source>
</reference>
<evidence type="ECO:0000256" key="12">
    <source>
        <dbReference type="RuleBase" id="RU003357"/>
    </source>
</evidence>
<proteinExistence type="inferred from homology"/>
<dbReference type="InterPro" id="IPR039426">
    <property type="entry name" value="TonB-dep_rcpt-like"/>
</dbReference>
<keyword evidence="5 11" id="KW-0812">Transmembrane</keyword>
<dbReference type="InterPro" id="IPR037066">
    <property type="entry name" value="Plug_dom_sf"/>
</dbReference>
<accession>H8GHX7</accession>
<dbReference type="PANTHER" id="PTHR30069">
    <property type="entry name" value="TONB-DEPENDENT OUTER MEMBRANE RECEPTOR"/>
    <property type="match status" value="1"/>
</dbReference>
<evidence type="ECO:0000259" key="14">
    <source>
        <dbReference type="Pfam" id="PF07715"/>
    </source>
</evidence>
<dbReference type="SUPFAM" id="SSF56935">
    <property type="entry name" value="Porins"/>
    <property type="match status" value="1"/>
</dbReference>
<name>H8GHX7_METAL</name>
<dbReference type="Gene3D" id="2.40.170.20">
    <property type="entry name" value="TonB-dependent receptor, beta-barrel domain"/>
    <property type="match status" value="1"/>
</dbReference>
<evidence type="ECO:0000256" key="1">
    <source>
        <dbReference type="ARBA" id="ARBA00004571"/>
    </source>
</evidence>
<keyword evidence="10 11" id="KW-0998">Cell outer membrane</keyword>
<dbReference type="STRING" id="686340.Metal_1148"/>
<evidence type="ECO:0000256" key="11">
    <source>
        <dbReference type="PROSITE-ProRule" id="PRU01360"/>
    </source>
</evidence>
<dbReference type="GO" id="GO:0044718">
    <property type="term" value="P:siderophore transmembrane transport"/>
    <property type="evidence" value="ECO:0007669"/>
    <property type="project" value="TreeGrafter"/>
</dbReference>
<comment type="similarity">
    <text evidence="2">Belongs to the TonB-dependent receptor family. Hemoglobin/haptoglobin binding protein subfamily.</text>
</comment>
<dbReference type="PROSITE" id="PS52016">
    <property type="entry name" value="TONB_DEPENDENT_REC_3"/>
    <property type="match status" value="1"/>
</dbReference>
<dbReference type="EMBL" id="CM001475">
    <property type="protein sequence ID" value="EIC28961.1"/>
    <property type="molecule type" value="Genomic_DNA"/>
</dbReference>
<evidence type="ECO:0000313" key="15">
    <source>
        <dbReference type="EMBL" id="EIC28961.1"/>
    </source>
</evidence>
<dbReference type="GO" id="GO:0015344">
    <property type="term" value="F:siderophore uptake transmembrane transporter activity"/>
    <property type="evidence" value="ECO:0007669"/>
    <property type="project" value="TreeGrafter"/>
</dbReference>
<evidence type="ECO:0000259" key="13">
    <source>
        <dbReference type="Pfam" id="PF00593"/>
    </source>
</evidence>
<dbReference type="InterPro" id="IPR012910">
    <property type="entry name" value="Plug_dom"/>
</dbReference>